<accession>A0AAD6F9K8</accession>
<dbReference type="PANTHER" id="PTHR13944">
    <property type="entry name" value="AGAP007712-PA"/>
    <property type="match status" value="1"/>
</dbReference>
<gene>
    <name evidence="2" type="ORF">JOQ06_008644</name>
</gene>
<feature type="region of interest" description="Disordered" evidence="1">
    <location>
        <begin position="470"/>
        <end position="494"/>
    </location>
</feature>
<dbReference type="InterPro" id="IPR036770">
    <property type="entry name" value="Ankyrin_rpt-contain_sf"/>
</dbReference>
<dbReference type="PANTHER" id="PTHR13944:SF22">
    <property type="entry name" value="RHO GUANINE NUCLEOTIDE EXCHANGE FACTOR 28"/>
    <property type="match status" value="1"/>
</dbReference>
<dbReference type="InterPro" id="IPR051632">
    <property type="entry name" value="Rho_GEF"/>
</dbReference>
<proteinExistence type="predicted"/>
<feature type="non-terminal residue" evidence="2">
    <location>
        <position position="644"/>
    </location>
</feature>
<evidence type="ECO:0000313" key="2">
    <source>
        <dbReference type="EMBL" id="KAJ4926471.1"/>
    </source>
</evidence>
<feature type="compositionally biased region" description="Polar residues" evidence="1">
    <location>
        <begin position="470"/>
        <end position="479"/>
    </location>
</feature>
<protein>
    <submittedName>
        <fullName evidence="2">Uncharacterized protein</fullName>
    </submittedName>
</protein>
<dbReference type="EMBL" id="JAPTMU010000020">
    <property type="protein sequence ID" value="KAJ4926471.1"/>
    <property type="molecule type" value="Genomic_DNA"/>
</dbReference>
<keyword evidence="3" id="KW-1185">Reference proteome</keyword>
<feature type="compositionally biased region" description="Polar residues" evidence="1">
    <location>
        <begin position="590"/>
        <end position="603"/>
    </location>
</feature>
<sequence length="644" mass="70151">MAYNPLISPIKQDNTVRGEQYNYLTLLTVLKGQVEAHVRLQVNAPENAEFYIVVQGSDLTHVTAAKRGDDGQSLCYTVPGHALVEVASVTPYFYAEDQVNPCEGEASLGYIRDVAQQAAEYLSANREQLGPHSYLEVLKRFSTQAADEEPFALGSDSDEEDMRLGQSSADEAGLRQLDEKITQALANMDYPQQWKNTDSEPREAAVLHPKETLLHLAVRLGLVHLSRFLIHQPRGQRALTLPNQEGDTPLQLAQRDGQHAMFRMLAAPPAGGPAPGVCCVWADSSFMLRFCPATDSLTLTVRRTSTPPPQDAIITLRDKLADHSILKRINMLKADSEADKTGKKEFLPCDEGISTELQVEEHTLVDNVFDEKLVLSLDDDDDEDDPGICPVTGTKAGMGSGTEMPPPPSLACLPAVPSPDSPGSDINGHPMQSQFRQHAADPLLSMMNSSDRIITHSQDEDADLQYSVSGVTRGSTGTDSGLWDSDDFLAATDSPPPYSEEFFLPSLPCSPPLSLADQALARLKSPTSSESTNERENSPMETCDLSPSLVALELDSEEDSTEPKSPLSPLLSDVQKSEEKSEASRPTHDLTCTRSQSASSACEPSTKELGDQGNRPRSYSYSSSKISLRPARFARDNHTSDISP</sequence>
<evidence type="ECO:0000313" key="3">
    <source>
        <dbReference type="Proteomes" id="UP001219934"/>
    </source>
</evidence>
<dbReference type="GO" id="GO:0035023">
    <property type="term" value="P:regulation of Rho protein signal transduction"/>
    <property type="evidence" value="ECO:0007669"/>
    <property type="project" value="TreeGrafter"/>
</dbReference>
<dbReference type="Proteomes" id="UP001219934">
    <property type="component" value="Unassembled WGS sequence"/>
</dbReference>
<feature type="compositionally biased region" description="Basic and acidic residues" evidence="1">
    <location>
        <begin position="575"/>
        <end position="588"/>
    </location>
</feature>
<evidence type="ECO:0000256" key="1">
    <source>
        <dbReference type="SAM" id="MobiDB-lite"/>
    </source>
</evidence>
<dbReference type="SUPFAM" id="SSF48403">
    <property type="entry name" value="Ankyrin repeat"/>
    <property type="match status" value="1"/>
</dbReference>
<feature type="compositionally biased region" description="Basic and acidic residues" evidence="1">
    <location>
        <begin position="633"/>
        <end position="644"/>
    </location>
</feature>
<dbReference type="AlphaFoldDB" id="A0AAD6F9K8"/>
<comment type="caution">
    <text evidence="2">The sequence shown here is derived from an EMBL/GenBank/DDBJ whole genome shotgun (WGS) entry which is preliminary data.</text>
</comment>
<name>A0AAD6F9K8_9TELE</name>
<dbReference type="Gene3D" id="1.25.40.20">
    <property type="entry name" value="Ankyrin repeat-containing domain"/>
    <property type="match status" value="1"/>
</dbReference>
<reference evidence="2" key="1">
    <citation type="submission" date="2022-11" db="EMBL/GenBank/DDBJ databases">
        <title>Chromosome-level genome of Pogonophryne albipinna.</title>
        <authorList>
            <person name="Jo E."/>
        </authorList>
    </citation>
    <scope>NUCLEOTIDE SEQUENCE</scope>
    <source>
        <strain evidence="2">SGF0006</strain>
        <tissue evidence="2">Muscle</tissue>
    </source>
</reference>
<organism evidence="2 3">
    <name type="scientific">Pogonophryne albipinna</name>
    <dbReference type="NCBI Taxonomy" id="1090488"/>
    <lineage>
        <taxon>Eukaryota</taxon>
        <taxon>Metazoa</taxon>
        <taxon>Chordata</taxon>
        <taxon>Craniata</taxon>
        <taxon>Vertebrata</taxon>
        <taxon>Euteleostomi</taxon>
        <taxon>Actinopterygii</taxon>
        <taxon>Neopterygii</taxon>
        <taxon>Teleostei</taxon>
        <taxon>Neoteleostei</taxon>
        <taxon>Acanthomorphata</taxon>
        <taxon>Eupercaria</taxon>
        <taxon>Perciformes</taxon>
        <taxon>Notothenioidei</taxon>
        <taxon>Pogonophryne</taxon>
    </lineage>
</organism>
<feature type="region of interest" description="Disordered" evidence="1">
    <location>
        <begin position="522"/>
        <end position="644"/>
    </location>
</feature>